<evidence type="ECO:0000313" key="3">
    <source>
        <dbReference type="Proteomes" id="UP001595953"/>
    </source>
</evidence>
<dbReference type="GO" id="GO:0016491">
    <property type="term" value="F:oxidoreductase activity"/>
    <property type="evidence" value="ECO:0007669"/>
    <property type="project" value="UniProtKB-KW"/>
</dbReference>
<evidence type="ECO:0000313" key="2">
    <source>
        <dbReference type="EMBL" id="MFC4722015.1"/>
    </source>
</evidence>
<dbReference type="Pfam" id="PF03358">
    <property type="entry name" value="FMN_red"/>
    <property type="match status" value="1"/>
</dbReference>
<organism evidence="2 3">
    <name type="scientific">Geojedonia litorea</name>
    <dbReference type="NCBI Taxonomy" id="1268269"/>
    <lineage>
        <taxon>Bacteria</taxon>
        <taxon>Pseudomonadati</taxon>
        <taxon>Bacteroidota</taxon>
        <taxon>Flavobacteriia</taxon>
        <taxon>Flavobacteriales</taxon>
        <taxon>Flavobacteriaceae</taxon>
        <taxon>Geojedonia</taxon>
    </lineage>
</organism>
<dbReference type="InterPro" id="IPR005025">
    <property type="entry name" value="FMN_Rdtase-like_dom"/>
</dbReference>
<dbReference type="PANTHER" id="PTHR30543">
    <property type="entry name" value="CHROMATE REDUCTASE"/>
    <property type="match status" value="1"/>
</dbReference>
<protein>
    <submittedName>
        <fullName evidence="2">NADPH-dependent FMN reductase</fullName>
        <ecNumber evidence="2">1.-.-.-</ecNumber>
    </submittedName>
</protein>
<accession>A0ABV9N4T8</accession>
<dbReference type="SUPFAM" id="SSF52218">
    <property type="entry name" value="Flavoproteins"/>
    <property type="match status" value="1"/>
</dbReference>
<name>A0ABV9N4T8_9FLAO</name>
<dbReference type="Proteomes" id="UP001595953">
    <property type="component" value="Unassembled WGS sequence"/>
</dbReference>
<dbReference type="InterPro" id="IPR029039">
    <property type="entry name" value="Flavoprotein-like_sf"/>
</dbReference>
<dbReference type="InterPro" id="IPR050712">
    <property type="entry name" value="NAD(P)H-dep_reductase"/>
</dbReference>
<dbReference type="Gene3D" id="3.40.50.360">
    <property type="match status" value="1"/>
</dbReference>
<keyword evidence="3" id="KW-1185">Reference proteome</keyword>
<comment type="caution">
    <text evidence="2">The sequence shown here is derived from an EMBL/GenBank/DDBJ whole genome shotgun (WGS) entry which is preliminary data.</text>
</comment>
<dbReference type="EC" id="1.-.-.-" evidence="2"/>
<dbReference type="RefSeq" id="WP_387962176.1">
    <property type="nucleotide sequence ID" value="NZ_JBHSGP010000012.1"/>
</dbReference>
<dbReference type="EMBL" id="JBHSGP010000012">
    <property type="protein sequence ID" value="MFC4722015.1"/>
    <property type="molecule type" value="Genomic_DNA"/>
</dbReference>
<dbReference type="PANTHER" id="PTHR30543:SF21">
    <property type="entry name" value="NAD(P)H-DEPENDENT FMN REDUCTASE LOT6"/>
    <property type="match status" value="1"/>
</dbReference>
<evidence type="ECO:0000259" key="1">
    <source>
        <dbReference type="Pfam" id="PF03358"/>
    </source>
</evidence>
<proteinExistence type="predicted"/>
<sequence length="176" mass="19343">MKNIIAFAGSNSRSSINKQLVTYASSLLDNAKVDLLDLNDFEVPLFGVDLEAEMGHPENAKLLLNQIKQADGVLLSLAEHNGAYTAVFKNMLDWMSRIESKNFYGKPMLLMAASPGGRGGKSVLAMANDRFPRHNANIVADFSFPSFGSNFSEGQIVNEELKEELISKVELFENAI</sequence>
<gene>
    <name evidence="2" type="ORF">ACFO5O_06765</name>
</gene>
<keyword evidence="2" id="KW-0560">Oxidoreductase</keyword>
<reference evidence="3" key="1">
    <citation type="journal article" date="2019" name="Int. J. Syst. Evol. Microbiol.">
        <title>The Global Catalogue of Microorganisms (GCM) 10K type strain sequencing project: providing services to taxonomists for standard genome sequencing and annotation.</title>
        <authorList>
            <consortium name="The Broad Institute Genomics Platform"/>
            <consortium name="The Broad Institute Genome Sequencing Center for Infectious Disease"/>
            <person name="Wu L."/>
            <person name="Ma J."/>
        </authorList>
    </citation>
    <scope>NUCLEOTIDE SEQUENCE [LARGE SCALE GENOMIC DNA]</scope>
    <source>
        <strain evidence="3">CCUG 63682</strain>
    </source>
</reference>
<feature type="domain" description="NADPH-dependent FMN reductase-like" evidence="1">
    <location>
        <begin position="3"/>
        <end position="141"/>
    </location>
</feature>